<evidence type="ECO:0000313" key="4">
    <source>
        <dbReference type="WBParaSite" id="TCLT_0000850001-mRNA-1"/>
    </source>
</evidence>
<dbReference type="Proteomes" id="UP000276776">
    <property type="component" value="Unassembled WGS sequence"/>
</dbReference>
<feature type="compositionally biased region" description="Acidic residues" evidence="1">
    <location>
        <begin position="16"/>
        <end position="28"/>
    </location>
</feature>
<protein>
    <submittedName>
        <fullName evidence="4">BESS domain-containing protein</fullName>
    </submittedName>
</protein>
<dbReference type="WBParaSite" id="TCLT_0000850001-mRNA-1">
    <property type="protein sequence ID" value="TCLT_0000850001-mRNA-1"/>
    <property type="gene ID" value="TCLT_0000850001"/>
</dbReference>
<dbReference type="OrthoDB" id="5864563at2759"/>
<proteinExistence type="predicted"/>
<feature type="compositionally biased region" description="Low complexity" evidence="1">
    <location>
        <begin position="76"/>
        <end position="112"/>
    </location>
</feature>
<dbReference type="EMBL" id="UYYF01004639">
    <property type="protein sequence ID" value="VDN06053.1"/>
    <property type="molecule type" value="Genomic_DNA"/>
</dbReference>
<reference evidence="4" key="1">
    <citation type="submission" date="2017-02" db="UniProtKB">
        <authorList>
            <consortium name="WormBaseParasite"/>
        </authorList>
    </citation>
    <scope>IDENTIFICATION</scope>
</reference>
<evidence type="ECO:0000313" key="3">
    <source>
        <dbReference type="Proteomes" id="UP000276776"/>
    </source>
</evidence>
<organism evidence="4">
    <name type="scientific">Thelazia callipaeda</name>
    <name type="common">Oriental eyeworm</name>
    <name type="synonym">Parasitic nematode</name>
    <dbReference type="NCBI Taxonomy" id="103827"/>
    <lineage>
        <taxon>Eukaryota</taxon>
        <taxon>Metazoa</taxon>
        <taxon>Ecdysozoa</taxon>
        <taxon>Nematoda</taxon>
        <taxon>Chromadorea</taxon>
        <taxon>Rhabditida</taxon>
        <taxon>Spirurina</taxon>
        <taxon>Spiruromorpha</taxon>
        <taxon>Thelazioidea</taxon>
        <taxon>Thelaziidae</taxon>
        <taxon>Thelazia</taxon>
    </lineage>
</organism>
<feature type="region of interest" description="Disordered" evidence="1">
    <location>
        <begin position="1"/>
        <end position="115"/>
    </location>
</feature>
<name>A0A0N5D650_THECL</name>
<reference evidence="2 3" key="2">
    <citation type="submission" date="2018-11" db="EMBL/GenBank/DDBJ databases">
        <authorList>
            <consortium name="Pathogen Informatics"/>
        </authorList>
    </citation>
    <scope>NUCLEOTIDE SEQUENCE [LARGE SCALE GENOMIC DNA]</scope>
</reference>
<gene>
    <name evidence="2" type="ORF">TCLT_LOCUS8489</name>
</gene>
<keyword evidence="3" id="KW-1185">Reference proteome</keyword>
<accession>A0A0N5D650</accession>
<evidence type="ECO:0000256" key="1">
    <source>
        <dbReference type="SAM" id="MobiDB-lite"/>
    </source>
</evidence>
<sequence length="238" mass="25186">MVHPAAIPTSPTCNPDEVDNSDGGESESIDSHDATIEESETDKEKDKATSLSLQRTLKEALRVAAAQRQMQKNKAKNNSNNDNCIIASNNNNNNNNNNSNDSSSNNNINNSNTQNGPTGAITTCATNAQATAAFPLLAPFLLPGEFSLSSAPAVGTSNAIMYQIPQGVIYTNEEGVDNSSALFVNGAGNSTNPTSKTQQTNPQFMFPINSLTLQQSLLQMMSTAALSAVQLDNSERSS</sequence>
<evidence type="ECO:0000313" key="2">
    <source>
        <dbReference type="EMBL" id="VDN06053.1"/>
    </source>
</evidence>
<dbReference type="OMA" id="FMFPINS"/>
<dbReference type="AlphaFoldDB" id="A0A0N5D650"/>